<dbReference type="InterPro" id="IPR016181">
    <property type="entry name" value="Acyl_CoA_acyltransferase"/>
</dbReference>
<organism evidence="2 3">
    <name type="scientific">Cryobacterium zhongshanensis</name>
    <dbReference type="NCBI Taxonomy" id="2928153"/>
    <lineage>
        <taxon>Bacteria</taxon>
        <taxon>Bacillati</taxon>
        <taxon>Actinomycetota</taxon>
        <taxon>Actinomycetes</taxon>
        <taxon>Micrococcales</taxon>
        <taxon>Microbacteriaceae</taxon>
        <taxon>Cryobacterium</taxon>
    </lineage>
</organism>
<protein>
    <submittedName>
        <fullName evidence="2">GNAT family N-acetyltransferase</fullName>
    </submittedName>
</protein>
<feature type="domain" description="N-acetyltransferase" evidence="1">
    <location>
        <begin position="68"/>
        <end position="198"/>
    </location>
</feature>
<dbReference type="GO" id="GO:0016747">
    <property type="term" value="F:acyltransferase activity, transferring groups other than amino-acyl groups"/>
    <property type="evidence" value="ECO:0007669"/>
    <property type="project" value="InterPro"/>
</dbReference>
<accession>A0AA41QSJ1</accession>
<dbReference type="RefSeq" id="WP_243010779.1">
    <property type="nucleotide sequence ID" value="NZ_JALGAR010000001.1"/>
</dbReference>
<comment type="caution">
    <text evidence="2">The sequence shown here is derived from an EMBL/GenBank/DDBJ whole genome shotgun (WGS) entry which is preliminary data.</text>
</comment>
<dbReference type="Proteomes" id="UP001165341">
    <property type="component" value="Unassembled WGS sequence"/>
</dbReference>
<sequence length="198" mass="21316">MAGDIQVLEFNDPRVQQLMQAGYFVVGESWGARLRLSDPPDLSACTAAIVAARQRAFIVQELDARWAPQVTALETLNHADYPNTPATAVPDRDESDVRELWKSGHRFFGAIKAGQLVAVSVIGVTLARAETEFTSVDPSCRRLGLAVAVKAASINALAADGIRTFGTGGAQSNAGSIRMNEHLGYVIEERWLSLAPPQ</sequence>
<gene>
    <name evidence="2" type="ORF">MQH31_02505</name>
</gene>
<dbReference type="InterPro" id="IPR000182">
    <property type="entry name" value="GNAT_dom"/>
</dbReference>
<dbReference type="PROSITE" id="PS51186">
    <property type="entry name" value="GNAT"/>
    <property type="match status" value="1"/>
</dbReference>
<proteinExistence type="predicted"/>
<dbReference type="SUPFAM" id="SSF55729">
    <property type="entry name" value="Acyl-CoA N-acyltransferases (Nat)"/>
    <property type="match status" value="1"/>
</dbReference>
<dbReference type="Pfam" id="PF00583">
    <property type="entry name" value="Acetyltransf_1"/>
    <property type="match status" value="1"/>
</dbReference>
<dbReference type="EMBL" id="JALGAR010000001">
    <property type="protein sequence ID" value="MCI4656684.1"/>
    <property type="molecule type" value="Genomic_DNA"/>
</dbReference>
<reference evidence="2" key="1">
    <citation type="submission" date="2022-03" db="EMBL/GenBank/DDBJ databases">
        <title>Cryobacterium sp. nov. strain ZS14-85, isolated from Antarctic soil.</title>
        <authorList>
            <person name="Li J."/>
            <person name="Niu G."/>
        </authorList>
    </citation>
    <scope>NUCLEOTIDE SEQUENCE</scope>
    <source>
        <strain evidence="2">ZS14-85</strain>
    </source>
</reference>
<evidence type="ECO:0000313" key="3">
    <source>
        <dbReference type="Proteomes" id="UP001165341"/>
    </source>
</evidence>
<dbReference type="AlphaFoldDB" id="A0AA41QSJ1"/>
<evidence type="ECO:0000313" key="2">
    <source>
        <dbReference type="EMBL" id="MCI4656684.1"/>
    </source>
</evidence>
<name>A0AA41QSJ1_9MICO</name>
<keyword evidence="3" id="KW-1185">Reference proteome</keyword>
<dbReference type="Gene3D" id="3.40.630.30">
    <property type="match status" value="1"/>
</dbReference>
<evidence type="ECO:0000259" key="1">
    <source>
        <dbReference type="PROSITE" id="PS51186"/>
    </source>
</evidence>